<evidence type="ECO:0000256" key="1">
    <source>
        <dbReference type="SAM" id="Phobius"/>
    </source>
</evidence>
<dbReference type="Proteomes" id="UP000053647">
    <property type="component" value="Unassembled WGS sequence"/>
</dbReference>
<dbReference type="EMBL" id="KN820705">
    <property type="protein sequence ID" value="KIJ05807.1"/>
    <property type="molecule type" value="Genomic_DNA"/>
</dbReference>
<feature type="transmembrane region" description="Helical" evidence="1">
    <location>
        <begin position="6"/>
        <end position="26"/>
    </location>
</feature>
<evidence type="ECO:0000313" key="2">
    <source>
        <dbReference type="EMBL" id="KIJ05807.1"/>
    </source>
</evidence>
<organism evidence="2 3">
    <name type="scientific">Paxillus involutus ATCC 200175</name>
    <dbReference type="NCBI Taxonomy" id="664439"/>
    <lineage>
        <taxon>Eukaryota</taxon>
        <taxon>Fungi</taxon>
        <taxon>Dikarya</taxon>
        <taxon>Basidiomycota</taxon>
        <taxon>Agaricomycotina</taxon>
        <taxon>Agaricomycetes</taxon>
        <taxon>Agaricomycetidae</taxon>
        <taxon>Boletales</taxon>
        <taxon>Paxilineae</taxon>
        <taxon>Paxillaceae</taxon>
        <taxon>Paxillus</taxon>
    </lineage>
</organism>
<sequence>MPYYSVPSATGLALLVPISVIALDIVRRLLTVWPVQAWGSMAKVWDVTYIMLDIVSTHSSQNNDPQNVA</sequence>
<proteinExistence type="predicted"/>
<keyword evidence="1" id="KW-0472">Membrane</keyword>
<keyword evidence="3" id="KW-1185">Reference proteome</keyword>
<keyword evidence="1" id="KW-0812">Transmembrane</keyword>
<dbReference type="AlphaFoldDB" id="A0A0C9TC75"/>
<keyword evidence="1" id="KW-1133">Transmembrane helix</keyword>
<reference evidence="3" key="2">
    <citation type="submission" date="2015-01" db="EMBL/GenBank/DDBJ databases">
        <title>Evolutionary Origins and Diversification of the Mycorrhizal Mutualists.</title>
        <authorList>
            <consortium name="DOE Joint Genome Institute"/>
            <consortium name="Mycorrhizal Genomics Consortium"/>
            <person name="Kohler A."/>
            <person name="Kuo A."/>
            <person name="Nagy L.G."/>
            <person name="Floudas D."/>
            <person name="Copeland A."/>
            <person name="Barry K.W."/>
            <person name="Cichocki N."/>
            <person name="Veneault-Fourrey C."/>
            <person name="LaButti K."/>
            <person name="Lindquist E.A."/>
            <person name="Lipzen A."/>
            <person name="Lundell T."/>
            <person name="Morin E."/>
            <person name="Murat C."/>
            <person name="Riley R."/>
            <person name="Ohm R."/>
            <person name="Sun H."/>
            <person name="Tunlid A."/>
            <person name="Henrissat B."/>
            <person name="Grigoriev I.V."/>
            <person name="Hibbett D.S."/>
            <person name="Martin F."/>
        </authorList>
    </citation>
    <scope>NUCLEOTIDE SEQUENCE [LARGE SCALE GENOMIC DNA]</scope>
    <source>
        <strain evidence="3">ATCC 200175</strain>
    </source>
</reference>
<accession>A0A0C9TC75</accession>
<gene>
    <name evidence="2" type="ORF">PAXINDRAFT_20964</name>
</gene>
<dbReference type="HOGENOM" id="CLU_2776650_0_0_1"/>
<name>A0A0C9TC75_PAXIN</name>
<reference evidence="2 3" key="1">
    <citation type="submission" date="2014-06" db="EMBL/GenBank/DDBJ databases">
        <authorList>
            <consortium name="DOE Joint Genome Institute"/>
            <person name="Kuo A."/>
            <person name="Kohler A."/>
            <person name="Nagy L.G."/>
            <person name="Floudas D."/>
            <person name="Copeland A."/>
            <person name="Barry K.W."/>
            <person name="Cichocki N."/>
            <person name="Veneault-Fourrey C."/>
            <person name="LaButti K."/>
            <person name="Lindquist E.A."/>
            <person name="Lipzen A."/>
            <person name="Lundell T."/>
            <person name="Morin E."/>
            <person name="Murat C."/>
            <person name="Sun H."/>
            <person name="Tunlid A."/>
            <person name="Henrissat B."/>
            <person name="Grigoriev I.V."/>
            <person name="Hibbett D.S."/>
            <person name="Martin F."/>
            <person name="Nordberg H.P."/>
            <person name="Cantor M.N."/>
            <person name="Hua S.X."/>
        </authorList>
    </citation>
    <scope>NUCLEOTIDE SEQUENCE [LARGE SCALE GENOMIC DNA]</scope>
    <source>
        <strain evidence="2 3">ATCC 200175</strain>
    </source>
</reference>
<protein>
    <submittedName>
        <fullName evidence="2">Uncharacterized protein</fullName>
    </submittedName>
</protein>
<evidence type="ECO:0000313" key="3">
    <source>
        <dbReference type="Proteomes" id="UP000053647"/>
    </source>
</evidence>